<dbReference type="SUPFAM" id="SSF50630">
    <property type="entry name" value="Acid proteases"/>
    <property type="match status" value="1"/>
</dbReference>
<dbReference type="Proteomes" id="UP000499080">
    <property type="component" value="Unassembled WGS sequence"/>
</dbReference>
<dbReference type="SUPFAM" id="SSF56672">
    <property type="entry name" value="DNA/RNA polymerases"/>
    <property type="match status" value="1"/>
</dbReference>
<evidence type="ECO:0000259" key="2">
    <source>
        <dbReference type="Pfam" id="PF23055"/>
    </source>
</evidence>
<dbReference type="InterPro" id="IPR021109">
    <property type="entry name" value="Peptidase_aspartic_dom_sf"/>
</dbReference>
<dbReference type="FunFam" id="2.40.70.10:FF:000130">
    <property type="entry name" value="Retrovirus-related Pol polyprotein from transposon opus-like Protein"/>
    <property type="match status" value="1"/>
</dbReference>
<dbReference type="InterPro" id="IPR043502">
    <property type="entry name" value="DNA/RNA_pol_sf"/>
</dbReference>
<accession>A0A4Y2GBH5</accession>
<dbReference type="PANTHER" id="PTHR33327:SF3">
    <property type="entry name" value="RNA-DIRECTED DNA POLYMERASE"/>
    <property type="match status" value="1"/>
</dbReference>
<evidence type="ECO:0000313" key="3">
    <source>
        <dbReference type="EMBL" id="GBM50711.1"/>
    </source>
</evidence>
<dbReference type="Pfam" id="PF23055">
    <property type="entry name" value="DUF7041"/>
    <property type="match status" value="1"/>
</dbReference>
<dbReference type="EMBL" id="BGPR01177190">
    <property type="protein sequence ID" value="GBM50711.1"/>
    <property type="molecule type" value="Genomic_DNA"/>
</dbReference>
<sequence>MTGEEKDVPLTTNPSINDDSSPAVARVSFKAPPFWKRNPKLYFAQIESQFTIAGITKVETKYHHVVAAIETDVIAQVSDIILNPPEELKYEALKERLIEQFADSETHRLKLLLQELQLGDDRPTQLLCKMRDLSSKVPEDLLKNLWLQRLPTAVQQILAVSTGDVDALAKMADKVLEVTDSSSIHLVDGPNGGCKDCHTLRRQIEELSKSVKDLQNTRTKWRRQSRSPARGRFSGSHSSSRRFDPSAGICWFHHKFGSAEISVIPPRTIQERNCTASKLKLFAANGTTISTFGEKLLTLDLNLRRVFRWPFVIASVSHPIIGADFLKTFGLLVDMKNSCLIDTSTGRKISVQMIASSEGKITLLAEDSPYKELLMEFPEITRVEAKAKVKHQVEHHIETTGPPVFSRARRLPPEKLIIAKREFQYMIDQGICRPSKSNWASPLQLVP</sequence>
<feature type="domain" description="DUF7041" evidence="2">
    <location>
        <begin position="32"/>
        <end position="113"/>
    </location>
</feature>
<evidence type="ECO:0000256" key="1">
    <source>
        <dbReference type="SAM" id="MobiDB-lite"/>
    </source>
</evidence>
<comment type="caution">
    <text evidence="3">The sequence shown here is derived from an EMBL/GenBank/DDBJ whole genome shotgun (WGS) entry which is preliminary data.</text>
</comment>
<name>A0A4Y2GBH5_ARAVE</name>
<organism evidence="3 4">
    <name type="scientific">Araneus ventricosus</name>
    <name type="common">Orbweaver spider</name>
    <name type="synonym">Epeira ventricosa</name>
    <dbReference type="NCBI Taxonomy" id="182803"/>
    <lineage>
        <taxon>Eukaryota</taxon>
        <taxon>Metazoa</taxon>
        <taxon>Ecdysozoa</taxon>
        <taxon>Arthropoda</taxon>
        <taxon>Chelicerata</taxon>
        <taxon>Arachnida</taxon>
        <taxon>Araneae</taxon>
        <taxon>Araneomorphae</taxon>
        <taxon>Entelegynae</taxon>
        <taxon>Araneoidea</taxon>
        <taxon>Araneidae</taxon>
        <taxon>Araneus</taxon>
    </lineage>
</organism>
<dbReference type="Gene3D" id="3.10.10.10">
    <property type="entry name" value="HIV Type 1 Reverse Transcriptase, subunit A, domain 1"/>
    <property type="match status" value="1"/>
</dbReference>
<feature type="region of interest" description="Disordered" evidence="1">
    <location>
        <begin position="215"/>
        <end position="241"/>
    </location>
</feature>
<dbReference type="GO" id="GO:0071897">
    <property type="term" value="P:DNA biosynthetic process"/>
    <property type="evidence" value="ECO:0007669"/>
    <property type="project" value="UniProtKB-ARBA"/>
</dbReference>
<dbReference type="PANTHER" id="PTHR33327">
    <property type="entry name" value="ENDONUCLEASE"/>
    <property type="match status" value="1"/>
</dbReference>
<protein>
    <recommendedName>
        <fullName evidence="2">DUF7041 domain-containing protein</fullName>
    </recommendedName>
</protein>
<dbReference type="AlphaFoldDB" id="A0A4Y2GBH5"/>
<reference evidence="3 4" key="1">
    <citation type="journal article" date="2019" name="Sci. Rep.">
        <title>Orb-weaving spider Araneus ventricosus genome elucidates the spidroin gene catalogue.</title>
        <authorList>
            <person name="Kono N."/>
            <person name="Nakamura H."/>
            <person name="Ohtoshi R."/>
            <person name="Moran D.A.P."/>
            <person name="Shinohara A."/>
            <person name="Yoshida Y."/>
            <person name="Fujiwara M."/>
            <person name="Mori M."/>
            <person name="Tomita M."/>
            <person name="Arakawa K."/>
        </authorList>
    </citation>
    <scope>NUCLEOTIDE SEQUENCE [LARGE SCALE GENOMIC DNA]</scope>
</reference>
<keyword evidence="4" id="KW-1185">Reference proteome</keyword>
<proteinExistence type="predicted"/>
<dbReference type="OrthoDB" id="8122554at2759"/>
<gene>
    <name evidence="3" type="ORF">AVEN_160239_1</name>
</gene>
<dbReference type="InterPro" id="IPR055469">
    <property type="entry name" value="DUF7041"/>
</dbReference>
<evidence type="ECO:0000313" key="4">
    <source>
        <dbReference type="Proteomes" id="UP000499080"/>
    </source>
</evidence>